<comment type="caution">
    <text evidence="1">The sequence shown here is derived from an EMBL/GenBank/DDBJ whole genome shotgun (WGS) entry which is preliminary data.</text>
</comment>
<sequence length="152" mass="17458">MSLTDTPRIMNNQWIIRNIAIVEKNEIDFKSINIHVGIKAASIAYALKYSSKNFMYAVTVDNCDIAKINVQKNIQNLQIIFAQSQHMISSSYCKLKFVLCLKKHDQYLKLLSCIDGQVCPDNRQRRSKENSNGCIHYSCTLYSCRNCDHTNS</sequence>
<dbReference type="AlphaFoldDB" id="A0AAD1UAY4"/>
<accession>A0AAD1UAY4</accession>
<name>A0AAD1UAY4_EUPCR</name>
<keyword evidence="2" id="KW-1185">Reference proteome</keyword>
<organism evidence="1 2">
    <name type="scientific">Euplotes crassus</name>
    <dbReference type="NCBI Taxonomy" id="5936"/>
    <lineage>
        <taxon>Eukaryota</taxon>
        <taxon>Sar</taxon>
        <taxon>Alveolata</taxon>
        <taxon>Ciliophora</taxon>
        <taxon>Intramacronucleata</taxon>
        <taxon>Spirotrichea</taxon>
        <taxon>Hypotrichia</taxon>
        <taxon>Euplotida</taxon>
        <taxon>Euplotidae</taxon>
        <taxon>Moneuplotes</taxon>
    </lineage>
</organism>
<dbReference type="EMBL" id="CAMPGE010006811">
    <property type="protein sequence ID" value="CAI2365708.1"/>
    <property type="molecule type" value="Genomic_DNA"/>
</dbReference>
<evidence type="ECO:0000313" key="2">
    <source>
        <dbReference type="Proteomes" id="UP001295684"/>
    </source>
</evidence>
<protein>
    <submittedName>
        <fullName evidence="1">Uncharacterized protein</fullName>
    </submittedName>
</protein>
<evidence type="ECO:0000313" key="1">
    <source>
        <dbReference type="EMBL" id="CAI2365708.1"/>
    </source>
</evidence>
<reference evidence="1" key="1">
    <citation type="submission" date="2023-07" db="EMBL/GenBank/DDBJ databases">
        <authorList>
            <consortium name="AG Swart"/>
            <person name="Singh M."/>
            <person name="Singh A."/>
            <person name="Seah K."/>
            <person name="Emmerich C."/>
        </authorList>
    </citation>
    <scope>NUCLEOTIDE SEQUENCE</scope>
    <source>
        <strain evidence="1">DP1</strain>
    </source>
</reference>
<gene>
    <name evidence="1" type="ORF">ECRASSUSDP1_LOCUS7006</name>
</gene>
<proteinExistence type="predicted"/>
<dbReference type="Proteomes" id="UP001295684">
    <property type="component" value="Unassembled WGS sequence"/>
</dbReference>